<dbReference type="EMBL" id="JACHBW010000020">
    <property type="protein sequence ID" value="MBB6105819.1"/>
    <property type="molecule type" value="Genomic_DNA"/>
</dbReference>
<comment type="caution">
    <text evidence="1">The sequence shown here is derived from an EMBL/GenBank/DDBJ whole genome shotgun (WGS) entry which is preliminary data.</text>
</comment>
<gene>
    <name evidence="1" type="ORF">F4827_005689</name>
</gene>
<sequence>MKKMRTLVVILSIGIGITKTISPIPVLAGQSIKKQSRSSVEMGATKSLTNAQKKDLFVMLDCAMKIFRGDSQFVYDEIGFGDLKDIYSMPGAYWKQYHYYSSALPMMNIQVVTEPDPTNFSDDWALVPLVPVSFYLQFYSSVYGVDRRELEGHLALEAYWIDGEGGRHEGNSLPSFPPLLRQHVYRYRAKEQATSSRFPVDVDFFYFEPKDGDENREPSLYAIKITRSYPYITPEMRKKKREEEQQKKPD</sequence>
<dbReference type="Proteomes" id="UP000571554">
    <property type="component" value="Unassembled WGS sequence"/>
</dbReference>
<proteinExistence type="predicted"/>
<evidence type="ECO:0000313" key="2">
    <source>
        <dbReference type="Proteomes" id="UP000571554"/>
    </source>
</evidence>
<reference evidence="1 2" key="1">
    <citation type="submission" date="2020-08" db="EMBL/GenBank/DDBJ databases">
        <title>Above-ground endophytic microbial communities from plants in different locations in the United States.</title>
        <authorList>
            <person name="Frank C."/>
        </authorList>
    </citation>
    <scope>NUCLEOTIDE SEQUENCE [LARGE SCALE GENOMIC DNA]</scope>
    <source>
        <strain evidence="1 2">WP4_2_2</strain>
    </source>
</reference>
<dbReference type="AlphaFoldDB" id="A0A7W9U2Q7"/>
<keyword evidence="2" id="KW-1185">Reference proteome</keyword>
<accession>A0A7W9U2Q7</accession>
<name>A0A7W9U2Q7_9BURK</name>
<evidence type="ECO:0000313" key="1">
    <source>
        <dbReference type="EMBL" id="MBB6105819.1"/>
    </source>
</evidence>
<protein>
    <submittedName>
        <fullName evidence="1">Uncharacterized protein</fullName>
    </submittedName>
</protein>
<organism evidence="1 2">
    <name type="scientific">Paraburkholderia bannensis</name>
    <dbReference type="NCBI Taxonomy" id="765414"/>
    <lineage>
        <taxon>Bacteria</taxon>
        <taxon>Pseudomonadati</taxon>
        <taxon>Pseudomonadota</taxon>
        <taxon>Betaproteobacteria</taxon>
        <taxon>Burkholderiales</taxon>
        <taxon>Burkholderiaceae</taxon>
        <taxon>Paraburkholderia</taxon>
    </lineage>
</organism>